<dbReference type="EMBL" id="AAUX01000001">
    <property type="protein sequence ID" value="EAV46925.1"/>
    <property type="molecule type" value="Genomic_DNA"/>
</dbReference>
<proteinExistence type="predicted"/>
<protein>
    <submittedName>
        <fullName evidence="2">Translation-associated GTPase</fullName>
    </submittedName>
</protein>
<sequence>MKLYHIISSVLSAFFGVQNNKKFKEDEDFIEQNGVKYFLIAGFFIVVFGIIVLRSLVGIIVD</sequence>
<organism evidence="2 3">
    <name type="scientific">Methylophilales bacterium HTCC2181</name>
    <dbReference type="NCBI Taxonomy" id="383631"/>
    <lineage>
        <taxon>Bacteria</taxon>
        <taxon>Pseudomonadati</taxon>
        <taxon>Pseudomonadota</taxon>
        <taxon>Betaproteobacteria</taxon>
        <taxon>Nitrosomonadales</taxon>
        <taxon>OM43 clade</taxon>
    </lineage>
</organism>
<evidence type="ECO:0000313" key="2">
    <source>
        <dbReference type="EMBL" id="EAV46925.1"/>
    </source>
</evidence>
<dbReference type="InterPro" id="IPR021344">
    <property type="entry name" value="DUF2970"/>
</dbReference>
<evidence type="ECO:0000256" key="1">
    <source>
        <dbReference type="SAM" id="Phobius"/>
    </source>
</evidence>
<gene>
    <name evidence="2" type="ORF">MB2181_02590</name>
</gene>
<name>A0P5W5_9PROT</name>
<keyword evidence="3" id="KW-1185">Reference proteome</keyword>
<accession>A0P5W5</accession>
<dbReference type="AlphaFoldDB" id="A0P5W5"/>
<feature type="transmembrane region" description="Helical" evidence="1">
    <location>
        <begin position="37"/>
        <end position="61"/>
    </location>
</feature>
<dbReference type="Pfam" id="PF11174">
    <property type="entry name" value="DUF2970"/>
    <property type="match status" value="1"/>
</dbReference>
<evidence type="ECO:0000313" key="3">
    <source>
        <dbReference type="Proteomes" id="UP000054262"/>
    </source>
</evidence>
<dbReference type="Proteomes" id="UP000054262">
    <property type="component" value="Unassembled WGS sequence"/>
</dbReference>
<dbReference type="OrthoDB" id="8538741at2"/>
<keyword evidence="1" id="KW-0472">Membrane</keyword>
<keyword evidence="1" id="KW-1133">Transmembrane helix</keyword>
<comment type="caution">
    <text evidence="2">The sequence shown here is derived from an EMBL/GenBank/DDBJ whole genome shotgun (WGS) entry which is preliminary data.</text>
</comment>
<keyword evidence="1" id="KW-0812">Transmembrane</keyword>
<reference evidence="2 3" key="1">
    <citation type="submission" date="2006-11" db="EMBL/GenBank/DDBJ databases">
        <authorList>
            <person name="Giovannoni S."/>
            <person name="Vergin K."/>
            <person name="Ferriera S."/>
            <person name="Johnson J."/>
            <person name="Kravitz S."/>
            <person name="Beeson K."/>
            <person name="Sutton G."/>
            <person name="Rogers Y.-H."/>
            <person name="Friedman R."/>
            <person name="Frazier M."/>
            <person name="Venter J.C."/>
        </authorList>
    </citation>
    <scope>NUCLEOTIDE SEQUENCE [LARGE SCALE GENOMIC DNA]</scope>
    <source>
        <strain evidence="2 3">HTCC2181</strain>
    </source>
</reference>